<dbReference type="InterPro" id="IPR051317">
    <property type="entry name" value="Gfo/Idh/MocA_oxidoreduct"/>
</dbReference>
<dbReference type="PANTHER" id="PTHR43708">
    <property type="entry name" value="CONSERVED EXPRESSED OXIDOREDUCTASE (EUROFUNG)"/>
    <property type="match status" value="1"/>
</dbReference>
<dbReference type="InterPro" id="IPR055170">
    <property type="entry name" value="GFO_IDH_MocA-like_dom"/>
</dbReference>
<dbReference type="RefSeq" id="WP_189214180.1">
    <property type="nucleotide sequence ID" value="NZ_BMRB01000010.1"/>
</dbReference>
<protein>
    <submittedName>
        <fullName evidence="3">Oxidoreductase</fullName>
    </submittedName>
</protein>
<feature type="domain" description="GFO/IDH/MocA-like oxidoreductase" evidence="2">
    <location>
        <begin position="131"/>
        <end position="286"/>
    </location>
</feature>
<dbReference type="Proteomes" id="UP000660680">
    <property type="component" value="Unassembled WGS sequence"/>
</dbReference>
<dbReference type="SUPFAM" id="SSF51735">
    <property type="entry name" value="NAD(P)-binding Rossmann-fold domains"/>
    <property type="match status" value="1"/>
</dbReference>
<dbReference type="AlphaFoldDB" id="A0A918GSQ3"/>
<dbReference type="Pfam" id="PF22725">
    <property type="entry name" value="GFO_IDH_MocA_C3"/>
    <property type="match status" value="1"/>
</dbReference>
<evidence type="ECO:0000259" key="2">
    <source>
        <dbReference type="Pfam" id="PF22725"/>
    </source>
</evidence>
<evidence type="ECO:0000259" key="1">
    <source>
        <dbReference type="Pfam" id="PF01408"/>
    </source>
</evidence>
<keyword evidence="4" id="KW-1185">Reference proteome</keyword>
<dbReference type="InterPro" id="IPR000683">
    <property type="entry name" value="Gfo/Idh/MocA-like_OxRdtase_N"/>
</dbReference>
<dbReference type="InterPro" id="IPR036291">
    <property type="entry name" value="NAD(P)-bd_dom_sf"/>
</dbReference>
<dbReference type="Gene3D" id="3.30.360.10">
    <property type="entry name" value="Dihydrodipicolinate Reductase, domain 2"/>
    <property type="match status" value="1"/>
</dbReference>
<evidence type="ECO:0000313" key="3">
    <source>
        <dbReference type="EMBL" id="GGS58755.1"/>
    </source>
</evidence>
<dbReference type="Pfam" id="PF01408">
    <property type="entry name" value="GFO_IDH_MocA"/>
    <property type="match status" value="1"/>
</dbReference>
<sequence>MIKDLTIAVVGVGARAPIAEHAVAEGARLVAAVDPDDRAAERAARWFGDIPVHRDVSALLRACPDLDAAIVTSPDHTHAEVSERLLSAGVAVYLEKPLATTIEDADRVLAAAHASGARLYVGHNMRHMHVVRLMREIIARGDIGEVTSIWCRHFVGHGGDFYFKDWHAERAKTTSLLLQKGAHDIDVVHWLAGGVTREVVAMGDLTVYGRVDSRRDNSDRTMRDWFSLDNWPPLAQTDLNRDIDVEDLSMVLMRLDNGVLASYQQCHYTPDYWRNYTVIGTEGRIENFGDGAGGEVRVWTKRTGYLPGGDRSYPITGDDGGHGDADALTMAEFLRFVRDGVPTDTDPVSAREAIAAGCAATRSLRTGSTPQRVPPVAPEVAAYFAAHQPARPLLDH</sequence>
<accession>A0A918GSQ3</accession>
<feature type="domain" description="Gfo/Idh/MocA-like oxidoreductase N-terminal" evidence="1">
    <location>
        <begin position="6"/>
        <end position="123"/>
    </location>
</feature>
<organism evidence="3 4">
    <name type="scientific">Actinokineospora fastidiosa</name>
    <dbReference type="NCBI Taxonomy" id="1816"/>
    <lineage>
        <taxon>Bacteria</taxon>
        <taxon>Bacillati</taxon>
        <taxon>Actinomycetota</taxon>
        <taxon>Actinomycetes</taxon>
        <taxon>Pseudonocardiales</taxon>
        <taxon>Pseudonocardiaceae</taxon>
        <taxon>Actinokineospora</taxon>
    </lineage>
</organism>
<dbReference type="SUPFAM" id="SSF55347">
    <property type="entry name" value="Glyceraldehyde-3-phosphate dehydrogenase-like, C-terminal domain"/>
    <property type="match status" value="1"/>
</dbReference>
<dbReference type="GO" id="GO:0000166">
    <property type="term" value="F:nucleotide binding"/>
    <property type="evidence" value="ECO:0007669"/>
    <property type="project" value="InterPro"/>
</dbReference>
<gene>
    <name evidence="3" type="ORF">GCM10010171_62150</name>
</gene>
<reference evidence="3" key="1">
    <citation type="journal article" date="2014" name="Int. J. Syst. Evol. Microbiol.">
        <title>Complete genome sequence of Corynebacterium casei LMG S-19264T (=DSM 44701T), isolated from a smear-ripened cheese.</title>
        <authorList>
            <consortium name="US DOE Joint Genome Institute (JGI-PGF)"/>
            <person name="Walter F."/>
            <person name="Albersmeier A."/>
            <person name="Kalinowski J."/>
            <person name="Ruckert C."/>
        </authorList>
    </citation>
    <scope>NUCLEOTIDE SEQUENCE</scope>
    <source>
        <strain evidence="3">JCM 3276</strain>
    </source>
</reference>
<proteinExistence type="predicted"/>
<evidence type="ECO:0000313" key="4">
    <source>
        <dbReference type="Proteomes" id="UP000660680"/>
    </source>
</evidence>
<dbReference type="PANTHER" id="PTHR43708:SF8">
    <property type="entry name" value="OXIDOREDUCTASE"/>
    <property type="match status" value="1"/>
</dbReference>
<dbReference type="Gene3D" id="3.40.50.720">
    <property type="entry name" value="NAD(P)-binding Rossmann-like Domain"/>
    <property type="match status" value="1"/>
</dbReference>
<comment type="caution">
    <text evidence="3">The sequence shown here is derived from an EMBL/GenBank/DDBJ whole genome shotgun (WGS) entry which is preliminary data.</text>
</comment>
<dbReference type="EMBL" id="BMRB01000010">
    <property type="protein sequence ID" value="GGS58755.1"/>
    <property type="molecule type" value="Genomic_DNA"/>
</dbReference>
<name>A0A918GSQ3_9PSEU</name>
<reference evidence="3" key="2">
    <citation type="submission" date="2020-09" db="EMBL/GenBank/DDBJ databases">
        <authorList>
            <person name="Sun Q."/>
            <person name="Ohkuma M."/>
        </authorList>
    </citation>
    <scope>NUCLEOTIDE SEQUENCE</scope>
    <source>
        <strain evidence="3">JCM 3276</strain>
    </source>
</reference>